<dbReference type="InterPro" id="IPR058533">
    <property type="entry name" value="Cation_efflux_TM"/>
</dbReference>
<dbReference type="Pfam" id="PF01545">
    <property type="entry name" value="Cation_efflux"/>
    <property type="match status" value="1"/>
</dbReference>
<feature type="transmembrane region" description="Helical" evidence="7">
    <location>
        <begin position="60"/>
        <end position="79"/>
    </location>
</feature>
<accession>I4YS41</accession>
<evidence type="ECO:0000256" key="7">
    <source>
        <dbReference type="SAM" id="Phobius"/>
    </source>
</evidence>
<dbReference type="InterPro" id="IPR002524">
    <property type="entry name" value="Cation_efflux"/>
</dbReference>
<evidence type="ECO:0000256" key="1">
    <source>
        <dbReference type="ARBA" id="ARBA00004141"/>
    </source>
</evidence>
<evidence type="ECO:0000256" key="4">
    <source>
        <dbReference type="ARBA" id="ARBA00022692"/>
    </source>
</evidence>
<feature type="transmembrane region" description="Helical" evidence="7">
    <location>
        <begin position="168"/>
        <end position="191"/>
    </location>
</feature>
<keyword evidence="3" id="KW-0813">Transport</keyword>
<dbReference type="eggNOG" id="COG3965">
    <property type="taxonomic scope" value="Bacteria"/>
</dbReference>
<keyword evidence="5 7" id="KW-1133">Transmembrane helix</keyword>
<protein>
    <submittedName>
        <fullName evidence="9">Cation diffusion facilitator family transporter</fullName>
    </submittedName>
</protein>
<feature type="domain" description="Cation efflux protein transmembrane" evidence="8">
    <location>
        <begin position="28"/>
        <end position="227"/>
    </location>
</feature>
<feature type="transmembrane region" description="Helical" evidence="7">
    <location>
        <begin position="126"/>
        <end position="147"/>
    </location>
</feature>
<evidence type="ECO:0000256" key="3">
    <source>
        <dbReference type="ARBA" id="ARBA00022448"/>
    </source>
</evidence>
<feature type="transmembrane region" description="Helical" evidence="7">
    <location>
        <begin position="27"/>
        <end position="54"/>
    </location>
</feature>
<evidence type="ECO:0000256" key="5">
    <source>
        <dbReference type="ARBA" id="ARBA00022989"/>
    </source>
</evidence>
<evidence type="ECO:0000256" key="6">
    <source>
        <dbReference type="ARBA" id="ARBA00023136"/>
    </source>
</evidence>
<feature type="transmembrane region" description="Helical" evidence="7">
    <location>
        <begin position="91"/>
        <end position="114"/>
    </location>
</feature>
<keyword evidence="10" id="KW-1185">Reference proteome</keyword>
<evidence type="ECO:0000313" key="9">
    <source>
        <dbReference type="EMBL" id="EIM26783.1"/>
    </source>
</evidence>
<comment type="similarity">
    <text evidence="2">Belongs to the cation diffusion facilitator (CDF) transporter (TC 2.A.4) family.</text>
</comment>
<organism evidence="9 10">
    <name type="scientific">Microvirga lotononidis</name>
    <dbReference type="NCBI Taxonomy" id="864069"/>
    <lineage>
        <taxon>Bacteria</taxon>
        <taxon>Pseudomonadati</taxon>
        <taxon>Pseudomonadota</taxon>
        <taxon>Alphaproteobacteria</taxon>
        <taxon>Hyphomicrobiales</taxon>
        <taxon>Methylobacteriaceae</taxon>
        <taxon>Microvirga</taxon>
    </lineage>
</organism>
<evidence type="ECO:0000313" key="10">
    <source>
        <dbReference type="Proteomes" id="UP000003947"/>
    </source>
</evidence>
<dbReference type="EMBL" id="JH660645">
    <property type="protein sequence ID" value="EIM26783.1"/>
    <property type="molecule type" value="Genomic_DNA"/>
</dbReference>
<dbReference type="InterPro" id="IPR027469">
    <property type="entry name" value="Cation_efflux_TMD_sf"/>
</dbReference>
<dbReference type="Gene3D" id="1.20.1510.10">
    <property type="entry name" value="Cation efflux protein transmembrane domain"/>
    <property type="match status" value="1"/>
</dbReference>
<dbReference type="PANTHER" id="PTHR43840">
    <property type="entry name" value="MITOCHONDRIAL METAL TRANSPORTER 1-RELATED"/>
    <property type="match status" value="1"/>
</dbReference>
<dbReference type="GO" id="GO:0006882">
    <property type="term" value="P:intracellular zinc ion homeostasis"/>
    <property type="evidence" value="ECO:0007669"/>
    <property type="project" value="TreeGrafter"/>
</dbReference>
<dbReference type="Proteomes" id="UP000003947">
    <property type="component" value="Unassembled WGS sequence"/>
</dbReference>
<feature type="transmembrane region" description="Helical" evidence="7">
    <location>
        <begin position="197"/>
        <end position="216"/>
    </location>
</feature>
<dbReference type="PANTHER" id="PTHR43840:SF15">
    <property type="entry name" value="MITOCHONDRIAL METAL TRANSPORTER 1-RELATED"/>
    <property type="match status" value="1"/>
</dbReference>
<sequence length="318" mass="34293">MIQDTAGRASRPSEAARDMEALAEQRALKLSIAVTALTGVAGILGGLVIGSRAITFDGMYSFVDVALTFGALAVAKLLMQEPSPRFQYGYWHLEPLIAAAESAILVTACLYAVIDALRGLMNGGNPMAYGAGLAWAGLMGTTGFVMADYMSHLAHRQRSILLAVDARAWLMSGFVSLALLFAYAIAVGLTASGHHGWAPYVDPAVLLCISLALLPVPLKTLRRAMRDVLEVAPEELDRRVRQVVDELVRERGFLTYSSHVAQIGRGQFVEIHILVAPDYQVGTVAAVDGIRRDVAARLDASWPQVWLTVDVTTDPDYL</sequence>
<comment type="subcellular location">
    <subcellularLocation>
        <location evidence="1">Membrane</location>
        <topology evidence="1">Multi-pass membrane protein</topology>
    </subcellularLocation>
</comment>
<keyword evidence="6 7" id="KW-0472">Membrane</keyword>
<dbReference type="NCBIfam" id="TIGR01297">
    <property type="entry name" value="CDF"/>
    <property type="match status" value="1"/>
</dbReference>
<dbReference type="AlphaFoldDB" id="I4YS41"/>
<dbReference type="InterPro" id="IPR050291">
    <property type="entry name" value="CDF_Transporter"/>
</dbReference>
<dbReference type="GO" id="GO:0015341">
    <property type="term" value="F:zinc efflux antiporter activity"/>
    <property type="evidence" value="ECO:0007669"/>
    <property type="project" value="TreeGrafter"/>
</dbReference>
<dbReference type="HOGENOM" id="CLU_056154_0_0_5"/>
<dbReference type="GO" id="GO:0015086">
    <property type="term" value="F:cadmium ion transmembrane transporter activity"/>
    <property type="evidence" value="ECO:0007669"/>
    <property type="project" value="TreeGrafter"/>
</dbReference>
<dbReference type="SUPFAM" id="SSF161111">
    <property type="entry name" value="Cation efflux protein transmembrane domain-like"/>
    <property type="match status" value="1"/>
</dbReference>
<dbReference type="GO" id="GO:0015093">
    <property type="term" value="F:ferrous iron transmembrane transporter activity"/>
    <property type="evidence" value="ECO:0007669"/>
    <property type="project" value="TreeGrafter"/>
</dbReference>
<dbReference type="RefSeq" id="WP_009762834.1">
    <property type="nucleotide sequence ID" value="NZ_CP141050.1"/>
</dbReference>
<gene>
    <name evidence="9" type="ORF">MicloDRAFT_00033330</name>
</gene>
<evidence type="ECO:0000259" key="8">
    <source>
        <dbReference type="Pfam" id="PF01545"/>
    </source>
</evidence>
<name>I4YS41_9HYPH</name>
<dbReference type="GO" id="GO:0005886">
    <property type="term" value="C:plasma membrane"/>
    <property type="evidence" value="ECO:0007669"/>
    <property type="project" value="TreeGrafter"/>
</dbReference>
<keyword evidence="4 7" id="KW-0812">Transmembrane</keyword>
<dbReference type="PATRIC" id="fig|864069.3.peg.3627"/>
<reference evidence="9 10" key="1">
    <citation type="submission" date="2012-02" db="EMBL/GenBank/DDBJ databases">
        <title>Improved High-Quality Draft sequence of Microvirga sp. WSM3557.</title>
        <authorList>
            <consortium name="US DOE Joint Genome Institute"/>
            <person name="Lucas S."/>
            <person name="Han J."/>
            <person name="Lapidus A."/>
            <person name="Cheng J.-F."/>
            <person name="Goodwin L."/>
            <person name="Pitluck S."/>
            <person name="Peters L."/>
            <person name="Zhang X."/>
            <person name="Detter J.C."/>
            <person name="Han C."/>
            <person name="Tapia R."/>
            <person name="Land M."/>
            <person name="Hauser L."/>
            <person name="Kyrpides N."/>
            <person name="Ivanova N."/>
            <person name="Pagani I."/>
            <person name="Brau L."/>
            <person name="Yates R."/>
            <person name="O'Hara G."/>
            <person name="Rui T."/>
            <person name="Howieson J."/>
            <person name="Reeve W."/>
            <person name="Woyke T."/>
        </authorList>
    </citation>
    <scope>NUCLEOTIDE SEQUENCE [LARGE SCALE GENOMIC DNA]</scope>
    <source>
        <strain evidence="9 10">WSM3557</strain>
    </source>
</reference>
<proteinExistence type="inferred from homology"/>
<dbReference type="STRING" id="864069.MicloDRAFT_00033330"/>
<evidence type="ECO:0000256" key="2">
    <source>
        <dbReference type="ARBA" id="ARBA00008114"/>
    </source>
</evidence>